<accession>A0A2M7SWL6</accession>
<name>A0A2M7SWL6_9BACT</name>
<evidence type="ECO:0008006" key="4">
    <source>
        <dbReference type="Google" id="ProtNLM"/>
    </source>
</evidence>
<dbReference type="InterPro" id="IPR017853">
    <property type="entry name" value="GH"/>
</dbReference>
<keyword evidence="1" id="KW-0472">Membrane</keyword>
<keyword evidence="1" id="KW-0812">Transmembrane</keyword>
<proteinExistence type="predicted"/>
<reference evidence="3" key="1">
    <citation type="submission" date="2017-09" db="EMBL/GenBank/DDBJ databases">
        <title>Depth-based differentiation of microbial function through sediment-hosted aquifers and enrichment of novel symbionts in the deep terrestrial subsurface.</title>
        <authorList>
            <person name="Probst A.J."/>
            <person name="Ladd B."/>
            <person name="Jarett J.K."/>
            <person name="Geller-Mcgrath D.E."/>
            <person name="Sieber C.M.K."/>
            <person name="Emerson J.B."/>
            <person name="Anantharaman K."/>
            <person name="Thomas B.C."/>
            <person name="Malmstrom R."/>
            <person name="Stieglmeier M."/>
            <person name="Klingl A."/>
            <person name="Woyke T."/>
            <person name="Ryan C.M."/>
            <person name="Banfield J.F."/>
        </authorList>
    </citation>
    <scope>NUCLEOTIDE SEQUENCE [LARGE SCALE GENOMIC DNA]</scope>
</reference>
<dbReference type="Gene3D" id="3.20.20.80">
    <property type="entry name" value="Glycosidases"/>
    <property type="match status" value="1"/>
</dbReference>
<evidence type="ECO:0000313" key="2">
    <source>
        <dbReference type="EMBL" id="PIZ27568.1"/>
    </source>
</evidence>
<dbReference type="PANTHER" id="PTHR12631">
    <property type="entry name" value="ALPHA-L-IDURONIDASE"/>
    <property type="match status" value="1"/>
</dbReference>
<dbReference type="GO" id="GO:0004553">
    <property type="term" value="F:hydrolase activity, hydrolyzing O-glycosyl compounds"/>
    <property type="evidence" value="ECO:0007669"/>
    <property type="project" value="TreeGrafter"/>
</dbReference>
<protein>
    <recommendedName>
        <fullName evidence="4">Glycoside hydrolase family 5 domain-containing protein</fullName>
    </recommendedName>
</protein>
<sequence>MKKILKVIFSIIAMMILLITGYYFYQLYVVPKLTKLEVPTASYPHHSVFYRYSLQLSGLAASFGGQNMSISKIDAIAKQDMKNIKAAGFDGVKIGYHFQNNNSVADQIAVKAAEQGLYPIGALQGSYNIPEGRAFTPKEMTEWQNYIKDEVSANKNIIYYWEIWGEPSLYKYGSPEEFVQLLKATYPIIKAANPNAKVIVTLGAEATGDSDFDDQVLALGGGNYFDDLSFHPYAANPYLQEDQVKSAIAHEKALLTKYGNRWPLVITEIGQPASEVSEKEQARLAKFLYAEAAKNNIPVTWFYWSDTHLLKDEKTGDGANWGLIRFDGTERPILEAIKPYLKVKPI</sequence>
<evidence type="ECO:0000313" key="3">
    <source>
        <dbReference type="Proteomes" id="UP000231332"/>
    </source>
</evidence>
<evidence type="ECO:0000256" key="1">
    <source>
        <dbReference type="SAM" id="Phobius"/>
    </source>
</evidence>
<gene>
    <name evidence="2" type="ORF">COY45_01785</name>
</gene>
<organism evidence="2 3">
    <name type="scientific">Candidatus Berkelbacteria bacterium CG_4_10_14_0_8_um_filter_42_34</name>
    <dbReference type="NCBI Taxonomy" id="1974502"/>
    <lineage>
        <taxon>Bacteria</taxon>
        <taxon>Candidatus Berkelbacteria</taxon>
    </lineage>
</organism>
<dbReference type="AlphaFoldDB" id="A0A2M7SWL6"/>
<dbReference type="PANTHER" id="PTHR12631:SF10">
    <property type="entry name" value="BETA-XYLOSIDASE-LIKE PROTEIN-RELATED"/>
    <property type="match status" value="1"/>
</dbReference>
<keyword evidence="1" id="KW-1133">Transmembrane helix</keyword>
<feature type="transmembrane region" description="Helical" evidence="1">
    <location>
        <begin position="7"/>
        <end position="25"/>
    </location>
</feature>
<dbReference type="Proteomes" id="UP000231332">
    <property type="component" value="Unassembled WGS sequence"/>
</dbReference>
<dbReference type="SUPFAM" id="SSF51445">
    <property type="entry name" value="(Trans)glycosidases"/>
    <property type="match status" value="1"/>
</dbReference>
<comment type="caution">
    <text evidence="2">The sequence shown here is derived from an EMBL/GenBank/DDBJ whole genome shotgun (WGS) entry which is preliminary data.</text>
</comment>
<dbReference type="InterPro" id="IPR051923">
    <property type="entry name" value="Glycosyl_Hydrolase_39"/>
</dbReference>
<dbReference type="EMBL" id="PFMY01000091">
    <property type="protein sequence ID" value="PIZ27568.1"/>
    <property type="molecule type" value="Genomic_DNA"/>
</dbReference>